<name>A0A1H1BVQ9_9ACTN</name>
<evidence type="ECO:0000313" key="6">
    <source>
        <dbReference type="Proteomes" id="UP000183053"/>
    </source>
</evidence>
<keyword evidence="6" id="KW-1185">Reference proteome</keyword>
<dbReference type="Pfam" id="PF24088">
    <property type="entry name" value="DUF7373"/>
    <property type="match status" value="1"/>
</dbReference>
<dbReference type="OrthoDB" id="5171545at2"/>
<evidence type="ECO:0000256" key="2">
    <source>
        <dbReference type="SAM" id="SignalP"/>
    </source>
</evidence>
<feature type="chain" id="PRO_5039212711" evidence="2">
    <location>
        <begin position="25"/>
        <end position="395"/>
    </location>
</feature>
<dbReference type="InterPro" id="IPR055797">
    <property type="entry name" value="DUF7373"/>
</dbReference>
<gene>
    <name evidence="5" type="ORF">SAMN04489765_0883</name>
</gene>
<accession>A0A1H1BVQ9</accession>
<feature type="signal peptide" evidence="2">
    <location>
        <begin position="1"/>
        <end position="24"/>
    </location>
</feature>
<dbReference type="Proteomes" id="UP000183053">
    <property type="component" value="Unassembled WGS sequence"/>
</dbReference>
<organism evidence="5 6">
    <name type="scientific">Tsukamurella pulmonis</name>
    <dbReference type="NCBI Taxonomy" id="47312"/>
    <lineage>
        <taxon>Bacteria</taxon>
        <taxon>Bacillati</taxon>
        <taxon>Actinomycetota</taxon>
        <taxon>Actinomycetes</taxon>
        <taxon>Mycobacteriales</taxon>
        <taxon>Tsukamurellaceae</taxon>
        <taxon>Tsukamurella</taxon>
    </lineage>
</organism>
<dbReference type="InterPro" id="IPR056463">
    <property type="entry name" value="DUF7373_C"/>
</dbReference>
<evidence type="ECO:0000313" key="5">
    <source>
        <dbReference type="EMBL" id="SDQ56024.1"/>
    </source>
</evidence>
<evidence type="ECO:0000256" key="1">
    <source>
        <dbReference type="SAM" id="MobiDB-lite"/>
    </source>
</evidence>
<sequence>MTAGIRRTITALTGCLLLSGCAQTVEGSPTADSSAVPRPETGSFSTTARSLGAPTHASGQMLESLRMAETIPYLFDIDPALHLSGTVRAEGRAALPQMVRYMFGTAAGTALRDAEVGTAVSASNAVGGGMDDPTVALREVTVSVFRMASSDEASRAVGPGLLAAEDVPTGGAAPPKVVMSVPRYGNAVAYSQDFRGGKNPTIALVAHDRYVIGVRGDLGVEQIRAYFDKQTAELDRFIPTPLEKVTTLALDRDGVAGLTVAPADGATSYAMSPRVAALQRTDVQRSVRAFADAGVDAVGVGAGTTSRAKDAPGAARLADALLAEYTETKPSMQRESVPGVPRGTCLTYRFKVGSDATRTTCVVPVGRHVAEFTDPQRGRAIQGIGAAYLILDGRR</sequence>
<dbReference type="RefSeq" id="WP_068533548.1">
    <property type="nucleotide sequence ID" value="NZ_FNLF01000002.1"/>
</dbReference>
<feature type="domain" description="DUF7373" evidence="4">
    <location>
        <begin position="267"/>
        <end position="391"/>
    </location>
</feature>
<evidence type="ECO:0000259" key="4">
    <source>
        <dbReference type="Pfam" id="PF24092"/>
    </source>
</evidence>
<evidence type="ECO:0000259" key="3">
    <source>
        <dbReference type="Pfam" id="PF24088"/>
    </source>
</evidence>
<proteinExistence type="predicted"/>
<dbReference type="EMBL" id="FNLF01000002">
    <property type="protein sequence ID" value="SDQ56024.1"/>
    <property type="molecule type" value="Genomic_DNA"/>
</dbReference>
<dbReference type="Pfam" id="PF24092">
    <property type="entry name" value="DUF7373_C"/>
    <property type="match status" value="1"/>
</dbReference>
<feature type="domain" description="DUF7373" evidence="3">
    <location>
        <begin position="53"/>
        <end position="249"/>
    </location>
</feature>
<dbReference type="STRING" id="47312.SAMN04489765_0883"/>
<dbReference type="AlphaFoldDB" id="A0A1H1BVQ9"/>
<reference evidence="6" key="1">
    <citation type="submission" date="2016-10" db="EMBL/GenBank/DDBJ databases">
        <authorList>
            <person name="Varghese N."/>
            <person name="Submissions S."/>
        </authorList>
    </citation>
    <scope>NUCLEOTIDE SEQUENCE [LARGE SCALE GENOMIC DNA]</scope>
    <source>
        <strain evidence="6">DSM 44142</strain>
    </source>
</reference>
<feature type="region of interest" description="Disordered" evidence="1">
    <location>
        <begin position="27"/>
        <end position="54"/>
    </location>
</feature>
<keyword evidence="2" id="KW-0732">Signal</keyword>
<protein>
    <submittedName>
        <fullName evidence="5">Uncharacterized protein</fullName>
    </submittedName>
</protein>
<dbReference type="PROSITE" id="PS51257">
    <property type="entry name" value="PROKAR_LIPOPROTEIN"/>
    <property type="match status" value="1"/>
</dbReference>